<dbReference type="PANTHER" id="PTHR33879">
    <property type="entry name" value="17.6 KDA CLASS II HEAT SHOCK PROTEIN-RELATED"/>
    <property type="match status" value="1"/>
</dbReference>
<protein>
    <submittedName>
        <fullName evidence="3">Uncharacterized protein LOC105053360</fullName>
    </submittedName>
</protein>
<organism evidence="2 3">
    <name type="scientific">Elaeis guineensis var. tenera</name>
    <name type="common">Oil palm</name>
    <dbReference type="NCBI Taxonomy" id="51953"/>
    <lineage>
        <taxon>Eukaryota</taxon>
        <taxon>Viridiplantae</taxon>
        <taxon>Streptophyta</taxon>
        <taxon>Embryophyta</taxon>
        <taxon>Tracheophyta</taxon>
        <taxon>Spermatophyta</taxon>
        <taxon>Magnoliopsida</taxon>
        <taxon>Liliopsida</taxon>
        <taxon>Arecaceae</taxon>
        <taxon>Arecoideae</taxon>
        <taxon>Cocoseae</taxon>
        <taxon>Elaeidinae</taxon>
        <taxon>Elaeis</taxon>
    </lineage>
</organism>
<dbReference type="InParanoid" id="A0A6I9RV08"/>
<dbReference type="GeneID" id="105053360"/>
<evidence type="ECO:0000313" key="2">
    <source>
        <dbReference type="Proteomes" id="UP000504607"/>
    </source>
</evidence>
<keyword evidence="2" id="KW-1185">Reference proteome</keyword>
<dbReference type="KEGG" id="egu:105053360"/>
<feature type="compositionally biased region" description="Acidic residues" evidence="1">
    <location>
        <begin position="154"/>
        <end position="165"/>
    </location>
</feature>
<name>A0A6I9RV08_ELAGV</name>
<feature type="region of interest" description="Disordered" evidence="1">
    <location>
        <begin position="146"/>
        <end position="192"/>
    </location>
</feature>
<dbReference type="OrthoDB" id="1922291at2759"/>
<dbReference type="CDD" id="cd06464">
    <property type="entry name" value="ACD_sHsps-like"/>
    <property type="match status" value="1"/>
</dbReference>
<proteinExistence type="predicted"/>
<dbReference type="Proteomes" id="UP000504607">
    <property type="component" value="Chromosome 10"/>
</dbReference>
<sequence length="192" mass="20490">MRVHPAPKKRNITFRYDVGAALLAADAVVLGRQKKLRRLPHIFSKVLELPLAAEADVAVHEGPDDFRFVAAAGDLVGGTFRAHAVRIHPGVMKVVVRGDGPAGSGGDAGRDLDGLEFDRWRFRLPPSTRPALATANCIDGELVVTVPKAKGSDDPDEEEGEEEDGGGAKLWGQEEKGGLRGNGGMDRLVVVQ</sequence>
<accession>A0A6I9RV08</accession>
<evidence type="ECO:0000256" key="1">
    <source>
        <dbReference type="SAM" id="MobiDB-lite"/>
    </source>
</evidence>
<dbReference type="RefSeq" id="XP_010932767.1">
    <property type="nucleotide sequence ID" value="XM_010934465.3"/>
</dbReference>
<gene>
    <name evidence="3" type="primary">LOC105053360</name>
</gene>
<dbReference type="PANTHER" id="PTHR33879:SF3">
    <property type="entry name" value="17.6 KDA CLASS II HEAT SHOCK PROTEIN-RELATED"/>
    <property type="match status" value="1"/>
</dbReference>
<evidence type="ECO:0000313" key="3">
    <source>
        <dbReference type="RefSeq" id="XP_010932767.1"/>
    </source>
</evidence>
<reference evidence="3" key="1">
    <citation type="submission" date="2025-08" db="UniProtKB">
        <authorList>
            <consortium name="RefSeq"/>
        </authorList>
    </citation>
    <scope>IDENTIFICATION</scope>
</reference>
<dbReference type="FunCoup" id="A0A6I9RV08">
    <property type="interactions" value="1303"/>
</dbReference>
<dbReference type="AlphaFoldDB" id="A0A6I9RV08"/>